<dbReference type="EMBL" id="JBIAXI010000043">
    <property type="protein sequence ID" value="MFF4779107.1"/>
    <property type="molecule type" value="Genomic_DNA"/>
</dbReference>
<dbReference type="RefSeq" id="WP_387347787.1">
    <property type="nucleotide sequence ID" value="NZ_JBIAXI010000043.1"/>
</dbReference>
<dbReference type="Proteomes" id="UP001602119">
    <property type="component" value="Unassembled WGS sequence"/>
</dbReference>
<comment type="caution">
    <text evidence="2">The sequence shown here is derived from an EMBL/GenBank/DDBJ whole genome shotgun (WGS) entry which is preliminary data.</text>
</comment>
<dbReference type="InterPro" id="IPR010982">
    <property type="entry name" value="Lambda_DNA-bd_dom_sf"/>
</dbReference>
<reference evidence="2 3" key="1">
    <citation type="submission" date="2024-10" db="EMBL/GenBank/DDBJ databases">
        <title>The Natural Products Discovery Center: Release of the First 8490 Sequenced Strains for Exploring Actinobacteria Biosynthetic Diversity.</title>
        <authorList>
            <person name="Kalkreuter E."/>
            <person name="Kautsar S.A."/>
            <person name="Yang D."/>
            <person name="Bader C.D."/>
            <person name="Teijaro C.N."/>
            <person name="Fluegel L."/>
            <person name="Davis C.M."/>
            <person name="Simpson J.R."/>
            <person name="Lauterbach L."/>
            <person name="Steele A.D."/>
            <person name="Gui C."/>
            <person name="Meng S."/>
            <person name="Li G."/>
            <person name="Viehrig K."/>
            <person name="Ye F."/>
            <person name="Su P."/>
            <person name="Kiefer A.F."/>
            <person name="Nichols A."/>
            <person name="Cepeda A.J."/>
            <person name="Yan W."/>
            <person name="Fan B."/>
            <person name="Jiang Y."/>
            <person name="Adhikari A."/>
            <person name="Zheng C.-J."/>
            <person name="Schuster L."/>
            <person name="Cowan T.M."/>
            <person name="Smanski M.J."/>
            <person name="Chevrette M.G."/>
            <person name="De Carvalho L.P.S."/>
            <person name="Shen B."/>
        </authorList>
    </citation>
    <scope>NUCLEOTIDE SEQUENCE [LARGE SCALE GENOMIC DNA]</scope>
    <source>
        <strain evidence="2 3">NPDC001281</strain>
    </source>
</reference>
<evidence type="ECO:0000313" key="2">
    <source>
        <dbReference type="EMBL" id="MFF4779107.1"/>
    </source>
</evidence>
<dbReference type="Gene3D" id="1.10.260.40">
    <property type="entry name" value="lambda repressor-like DNA-binding domains"/>
    <property type="match status" value="1"/>
</dbReference>
<dbReference type="PROSITE" id="PS50943">
    <property type="entry name" value="HTH_CROC1"/>
    <property type="match status" value="1"/>
</dbReference>
<keyword evidence="3" id="KW-1185">Reference proteome</keyword>
<organism evidence="2 3">
    <name type="scientific">Microtetraspora fusca</name>
    <dbReference type="NCBI Taxonomy" id="1997"/>
    <lineage>
        <taxon>Bacteria</taxon>
        <taxon>Bacillati</taxon>
        <taxon>Actinomycetota</taxon>
        <taxon>Actinomycetes</taxon>
        <taxon>Streptosporangiales</taxon>
        <taxon>Streptosporangiaceae</taxon>
        <taxon>Microtetraspora</taxon>
    </lineage>
</organism>
<evidence type="ECO:0000313" key="3">
    <source>
        <dbReference type="Proteomes" id="UP001602119"/>
    </source>
</evidence>
<sequence length="318" mass="36998">MKQKITGARRREIDRAAKEILLESLRRGLATEETVDRIRQALPEVLPLEAWRFAHGWTRSEVSARLDMLYASDGLAPPGIDQATLCRWEHGERRPSDERIEYLCRLYRTRPDRLGFGVDHSPADVDHLQRTGIIDAFPYTCTESEDDLVQRLKAARERINMFGLTRNFYGRDEVLSVFEEKTETVPVQIFVMDPYCDSRRDRYRIEPAEAAMEDPERYVREVLRPLYEVTLRRPNLKIFLYNFPCSYAIEEIDDVCRIMLYGHGKRGTQGPIITFSGNTSAHAHFTDQIRWLERLARTETPPEPWASKGISVRPLILE</sequence>
<name>A0ABW6VLQ6_MICFU</name>
<proteinExistence type="predicted"/>
<evidence type="ECO:0000259" key="1">
    <source>
        <dbReference type="PROSITE" id="PS50943"/>
    </source>
</evidence>
<protein>
    <submittedName>
        <fullName evidence="2">Helix-turn-helix domain-containing protein</fullName>
    </submittedName>
</protein>
<dbReference type="CDD" id="cd00093">
    <property type="entry name" value="HTH_XRE"/>
    <property type="match status" value="1"/>
</dbReference>
<feature type="domain" description="HTH cro/C1-type" evidence="1">
    <location>
        <begin position="79"/>
        <end position="114"/>
    </location>
</feature>
<gene>
    <name evidence="2" type="ORF">ACFY05_40455</name>
</gene>
<dbReference type="SUPFAM" id="SSF47413">
    <property type="entry name" value="lambda repressor-like DNA-binding domains"/>
    <property type="match status" value="1"/>
</dbReference>
<dbReference type="InterPro" id="IPR001387">
    <property type="entry name" value="Cro/C1-type_HTH"/>
</dbReference>
<accession>A0ABW6VLQ6</accession>